<dbReference type="InterPro" id="IPR000740">
    <property type="entry name" value="GrpE"/>
</dbReference>
<evidence type="ECO:0000256" key="1">
    <source>
        <dbReference type="ARBA" id="ARBA00009054"/>
    </source>
</evidence>
<dbReference type="EMBL" id="MHWZ01000038">
    <property type="protein sequence ID" value="OHB16607.1"/>
    <property type="molecule type" value="Genomic_DNA"/>
</dbReference>
<dbReference type="GO" id="GO:0042803">
    <property type="term" value="F:protein homodimerization activity"/>
    <property type="evidence" value="ECO:0007669"/>
    <property type="project" value="InterPro"/>
</dbReference>
<evidence type="ECO:0000256" key="5">
    <source>
        <dbReference type="RuleBase" id="RU004478"/>
    </source>
</evidence>
<dbReference type="PANTHER" id="PTHR21237">
    <property type="entry name" value="GRPE PROTEIN"/>
    <property type="match status" value="1"/>
</dbReference>
<dbReference type="Gene3D" id="3.90.20.20">
    <property type="match status" value="1"/>
</dbReference>
<gene>
    <name evidence="3" type="primary">grpE</name>
    <name evidence="7" type="ORF">A2544_02045</name>
</gene>
<evidence type="ECO:0000256" key="2">
    <source>
        <dbReference type="ARBA" id="ARBA00023186"/>
    </source>
</evidence>
<dbReference type="SUPFAM" id="SSF51064">
    <property type="entry name" value="Head domain of nucleotide exchange factor GrpE"/>
    <property type="match status" value="1"/>
</dbReference>
<dbReference type="GO" id="GO:0006457">
    <property type="term" value="P:protein folding"/>
    <property type="evidence" value="ECO:0007669"/>
    <property type="project" value="InterPro"/>
</dbReference>
<proteinExistence type="inferred from homology"/>
<comment type="function">
    <text evidence="3 4">Participates actively in the response to hyperosmotic and heat shock by preventing the aggregation of stress-denatured proteins, in association with DnaK and GrpE. It is the nucleotide exchange factor for DnaK and may function as a thermosensor. Unfolded proteins bind initially to DnaJ; upon interaction with the DnaJ-bound protein, DnaK hydrolyzes its bound ATP, resulting in the formation of a stable complex. GrpE releases ADP from DnaK; ATP binding to DnaK triggers the release of the substrate protein, thus completing the reaction cycle. Several rounds of ATP-dependent interactions between DnaJ, DnaK and GrpE are required for fully efficient folding.</text>
</comment>
<dbReference type="PROSITE" id="PS01071">
    <property type="entry name" value="GRPE"/>
    <property type="match status" value="1"/>
</dbReference>
<dbReference type="InterPro" id="IPR009012">
    <property type="entry name" value="GrpE_head"/>
</dbReference>
<comment type="caution">
    <text evidence="7">The sequence shown here is derived from an EMBL/GenBank/DDBJ whole genome shotgun (WGS) entry which is preliminary data.</text>
</comment>
<dbReference type="GO" id="GO:0005737">
    <property type="term" value="C:cytoplasm"/>
    <property type="evidence" value="ECO:0007669"/>
    <property type="project" value="UniProtKB-SubCell"/>
</dbReference>
<comment type="subcellular location">
    <subcellularLocation>
        <location evidence="3">Cytoplasm</location>
    </subcellularLocation>
</comment>
<feature type="region of interest" description="Disordered" evidence="6">
    <location>
        <begin position="1"/>
        <end position="21"/>
    </location>
</feature>
<keyword evidence="3 4" id="KW-0346">Stress response</keyword>
<protein>
    <recommendedName>
        <fullName evidence="3 4">Protein GrpE</fullName>
    </recommendedName>
    <alternativeName>
        <fullName evidence="3">HSP-70 cofactor</fullName>
    </alternativeName>
</protein>
<accession>A0A1G2V4Q2</accession>
<name>A0A1G2V4Q2_9BACT</name>
<reference evidence="7 8" key="1">
    <citation type="journal article" date="2016" name="Nat. Commun.">
        <title>Thousands of microbial genomes shed light on interconnected biogeochemical processes in an aquifer system.</title>
        <authorList>
            <person name="Anantharaman K."/>
            <person name="Brown C.T."/>
            <person name="Hug L.A."/>
            <person name="Sharon I."/>
            <person name="Castelle C.J."/>
            <person name="Probst A.J."/>
            <person name="Thomas B.C."/>
            <person name="Singh A."/>
            <person name="Wilkins M.J."/>
            <person name="Karaoz U."/>
            <person name="Brodie E.L."/>
            <person name="Williams K.H."/>
            <person name="Hubbard S.S."/>
            <person name="Banfield J.F."/>
        </authorList>
    </citation>
    <scope>NUCLEOTIDE SEQUENCE [LARGE SCALE GENOMIC DNA]</scope>
</reference>
<dbReference type="GO" id="GO:0051087">
    <property type="term" value="F:protein-folding chaperone binding"/>
    <property type="evidence" value="ECO:0007669"/>
    <property type="project" value="InterPro"/>
</dbReference>
<dbReference type="Gene3D" id="2.30.22.10">
    <property type="entry name" value="Head domain of nucleotide exchange factor GrpE"/>
    <property type="match status" value="1"/>
</dbReference>
<keyword evidence="3" id="KW-0963">Cytoplasm</keyword>
<evidence type="ECO:0000256" key="6">
    <source>
        <dbReference type="SAM" id="MobiDB-lite"/>
    </source>
</evidence>
<dbReference type="PANTHER" id="PTHR21237:SF23">
    <property type="entry name" value="GRPE PROTEIN HOMOLOG, MITOCHONDRIAL"/>
    <property type="match status" value="1"/>
</dbReference>
<keyword evidence="2 3" id="KW-0143">Chaperone</keyword>
<dbReference type="GO" id="GO:0000774">
    <property type="term" value="F:adenyl-nucleotide exchange factor activity"/>
    <property type="evidence" value="ECO:0007669"/>
    <property type="project" value="InterPro"/>
</dbReference>
<evidence type="ECO:0000256" key="4">
    <source>
        <dbReference type="RuleBase" id="RU000639"/>
    </source>
</evidence>
<evidence type="ECO:0000256" key="3">
    <source>
        <dbReference type="HAMAP-Rule" id="MF_01151"/>
    </source>
</evidence>
<dbReference type="Pfam" id="PF01025">
    <property type="entry name" value="GrpE"/>
    <property type="match status" value="1"/>
</dbReference>
<evidence type="ECO:0000313" key="7">
    <source>
        <dbReference type="EMBL" id="OHB16607.1"/>
    </source>
</evidence>
<evidence type="ECO:0000313" key="8">
    <source>
        <dbReference type="Proteomes" id="UP000176868"/>
    </source>
</evidence>
<dbReference type="CDD" id="cd00446">
    <property type="entry name" value="GrpE"/>
    <property type="match status" value="1"/>
</dbReference>
<dbReference type="HAMAP" id="MF_01151">
    <property type="entry name" value="GrpE"/>
    <property type="match status" value="1"/>
</dbReference>
<dbReference type="GO" id="GO:0051082">
    <property type="term" value="F:unfolded protein binding"/>
    <property type="evidence" value="ECO:0007669"/>
    <property type="project" value="TreeGrafter"/>
</dbReference>
<sequence>MQDEEDIKIEKSDLDDSVAEEESAQASIKKLRERLKEAEAKAKEYLDGWQRAQADFANLRRRDEDAKFEFIKFARLSLIEELIPVLDSFNIALAHGNKDVKPISDQLFFILKQNGLEELNPTEEVFDPKFHEAVGVVPTNESEKDHKILEVIQKGYILIGKIIRPAKVKIGEYHG</sequence>
<dbReference type="SUPFAM" id="SSF58014">
    <property type="entry name" value="Coiled-coil domain of nucleotide exchange factor GrpE"/>
    <property type="match status" value="1"/>
</dbReference>
<dbReference type="InterPro" id="IPR013805">
    <property type="entry name" value="GrpE_CC"/>
</dbReference>
<dbReference type="AlphaFoldDB" id="A0A1G2V4Q2"/>
<dbReference type="STRING" id="1802782.A2544_02045"/>
<dbReference type="PRINTS" id="PR00773">
    <property type="entry name" value="GRPEPROTEIN"/>
</dbReference>
<comment type="subunit">
    <text evidence="3">Homodimer.</text>
</comment>
<dbReference type="Proteomes" id="UP000176868">
    <property type="component" value="Unassembled WGS sequence"/>
</dbReference>
<comment type="similarity">
    <text evidence="1 3 5">Belongs to the GrpE family.</text>
</comment>
<organism evidence="7 8">
    <name type="scientific">Candidatus Zambryskibacteria bacterium RIFOXYD2_FULL_43_10</name>
    <dbReference type="NCBI Taxonomy" id="1802782"/>
    <lineage>
        <taxon>Bacteria</taxon>
        <taxon>Candidatus Zambryskiibacteriota</taxon>
    </lineage>
</organism>